<dbReference type="SMART" id="SM00283">
    <property type="entry name" value="MA"/>
    <property type="match status" value="1"/>
</dbReference>
<reference evidence="4 5" key="1">
    <citation type="submission" date="2016-11" db="EMBL/GenBank/DDBJ databases">
        <authorList>
            <person name="Jaros S."/>
            <person name="Januszkiewicz K."/>
            <person name="Wedrychowicz H."/>
        </authorList>
    </citation>
    <scope>NUCLEOTIDE SEQUENCE [LARGE SCALE GENOMIC DNA]</scope>
    <source>
        <strain evidence="4 5">DSM 15930</strain>
    </source>
</reference>
<dbReference type="GO" id="GO:0007165">
    <property type="term" value="P:signal transduction"/>
    <property type="evidence" value="ECO:0007669"/>
    <property type="project" value="UniProtKB-KW"/>
</dbReference>
<protein>
    <submittedName>
        <fullName evidence="4">Methyl-accepting chemotaxis protein</fullName>
    </submittedName>
</protein>
<evidence type="ECO:0000256" key="2">
    <source>
        <dbReference type="PROSITE-ProRule" id="PRU00284"/>
    </source>
</evidence>
<dbReference type="AlphaFoldDB" id="A0A1M7KL43"/>
<feature type="domain" description="Methyl-accepting transducer" evidence="3">
    <location>
        <begin position="311"/>
        <end position="568"/>
    </location>
</feature>
<dbReference type="InterPro" id="IPR004089">
    <property type="entry name" value="MCPsignal_dom"/>
</dbReference>
<dbReference type="PANTHER" id="PTHR32089:SF112">
    <property type="entry name" value="LYSOZYME-LIKE PROTEIN-RELATED"/>
    <property type="match status" value="1"/>
</dbReference>
<dbReference type="InterPro" id="IPR024096">
    <property type="entry name" value="NO_sig/Golgi_transp_ligand-bd"/>
</dbReference>
<gene>
    <name evidence="4" type="ORF">SAMN02746066_02795</name>
</gene>
<dbReference type="InterPro" id="IPR038158">
    <property type="entry name" value="H-NOX_domain_sf"/>
</dbReference>
<dbReference type="InterPro" id="IPR011644">
    <property type="entry name" value="Heme_NO-bd"/>
</dbReference>
<dbReference type="EMBL" id="FRCP01000014">
    <property type="protein sequence ID" value="SHM66144.1"/>
    <property type="molecule type" value="Genomic_DNA"/>
</dbReference>
<dbReference type="Pfam" id="PF07700">
    <property type="entry name" value="HNOB"/>
    <property type="match status" value="1"/>
</dbReference>
<keyword evidence="5" id="KW-1185">Reference proteome</keyword>
<evidence type="ECO:0000313" key="5">
    <source>
        <dbReference type="Proteomes" id="UP000184038"/>
    </source>
</evidence>
<dbReference type="GO" id="GO:0016020">
    <property type="term" value="C:membrane"/>
    <property type="evidence" value="ECO:0007669"/>
    <property type="project" value="InterPro"/>
</dbReference>
<dbReference type="Proteomes" id="UP000184038">
    <property type="component" value="Unassembled WGS sequence"/>
</dbReference>
<dbReference type="GO" id="GO:0020037">
    <property type="term" value="F:heme binding"/>
    <property type="evidence" value="ECO:0007669"/>
    <property type="project" value="InterPro"/>
</dbReference>
<evidence type="ECO:0000256" key="1">
    <source>
        <dbReference type="ARBA" id="ARBA00023224"/>
    </source>
</evidence>
<dbReference type="Pfam" id="PF00015">
    <property type="entry name" value="MCPsignal"/>
    <property type="match status" value="1"/>
</dbReference>
<evidence type="ECO:0000313" key="4">
    <source>
        <dbReference type="EMBL" id="SHM66144.1"/>
    </source>
</evidence>
<dbReference type="PROSITE" id="PS50111">
    <property type="entry name" value="CHEMOTAXIS_TRANSDUC_2"/>
    <property type="match status" value="1"/>
</dbReference>
<dbReference type="OrthoDB" id="1660488at2"/>
<sequence>MKGTVVSSWVESSRILFGNEVVNDALKTFGFSSTYIFSPLEDVEDKLAIGIVEHIGNSVGKNKDEMWFIMGEENVKTFSKLYPGFFRHDSAYQFLKSMNDVHVIVMKRFRGAKPPILDVTPLSSNEIYFTYRSKRGMGSYLKGLISGVSHYFKEKIEVEEVSKSNEEIKLKLQFESEIQNVKKYFLNNLFSFGIFKSTTIKTAIMNLILVGLAGFALFQSPVKALLTGAFAFVSSLISASIFNRPRKLIFKELEKLSDRNFIESTIVKSSDEYESYMVEINKLKQNIQKDFIGFNSIVDEMYTFNQSVSDISKTMQDTSNDIAEVLEQVATAAINQASDTENAVTILNDSISSISQISDKSEDNKGHIENAVVDIETSFTKVERTATEINHVLDKFNSIKNSGFTLQENAKDITSIVTIVSSIANQTNLLALNASIEAARAGDAGKGFAVVAEEVRKLSEETNTAVSQINGSLTGLLVSIDEIVKNIDVQYGVLEGENSKLSEAVVTTNKSNQHLKVVSEEMVQTSRRLKNEAQNISSLFANIENLAAIAEENSASTQEANSNVSIYVEQIKDLTNLIEVFENMIVNFKDDLIKYQL</sequence>
<dbReference type="RefSeq" id="WP_073288735.1">
    <property type="nucleotide sequence ID" value="NZ_FRCP01000014.1"/>
</dbReference>
<name>A0A1M7KL43_9FIRM</name>
<dbReference type="PANTHER" id="PTHR32089">
    <property type="entry name" value="METHYL-ACCEPTING CHEMOTAXIS PROTEIN MCPB"/>
    <property type="match status" value="1"/>
</dbReference>
<dbReference type="SUPFAM" id="SSF111126">
    <property type="entry name" value="Ligand-binding domain in the NO signalling and Golgi transport"/>
    <property type="match status" value="1"/>
</dbReference>
<accession>A0A1M7KL43</accession>
<dbReference type="Gene3D" id="1.10.287.950">
    <property type="entry name" value="Methyl-accepting chemotaxis protein"/>
    <property type="match status" value="1"/>
</dbReference>
<keyword evidence="1 2" id="KW-0807">Transducer</keyword>
<dbReference type="SUPFAM" id="SSF58104">
    <property type="entry name" value="Methyl-accepting chemotaxis protein (MCP) signaling domain"/>
    <property type="match status" value="1"/>
</dbReference>
<dbReference type="STRING" id="1120996.SAMN02746066_02795"/>
<dbReference type="Gene3D" id="3.90.1520.10">
    <property type="entry name" value="H-NOX domain"/>
    <property type="match status" value="1"/>
</dbReference>
<evidence type="ECO:0000259" key="3">
    <source>
        <dbReference type="PROSITE" id="PS50111"/>
    </source>
</evidence>
<organism evidence="4 5">
    <name type="scientific">Anaerosporobacter mobilis DSM 15930</name>
    <dbReference type="NCBI Taxonomy" id="1120996"/>
    <lineage>
        <taxon>Bacteria</taxon>
        <taxon>Bacillati</taxon>
        <taxon>Bacillota</taxon>
        <taxon>Clostridia</taxon>
        <taxon>Lachnospirales</taxon>
        <taxon>Lachnospiraceae</taxon>
        <taxon>Anaerosporobacter</taxon>
    </lineage>
</organism>
<proteinExistence type="predicted"/>